<dbReference type="AlphaFoldDB" id="A0AAW2F3K4"/>
<feature type="compositionally biased region" description="Basic residues" evidence="1">
    <location>
        <begin position="72"/>
        <end position="81"/>
    </location>
</feature>
<accession>A0AAW2F3K4</accession>
<reference evidence="2 3" key="1">
    <citation type="submission" date="2023-03" db="EMBL/GenBank/DDBJ databases">
        <title>High recombination rates correlate with genetic variation in Cardiocondyla obscurior ants.</title>
        <authorList>
            <person name="Errbii M."/>
        </authorList>
    </citation>
    <scope>NUCLEOTIDE SEQUENCE [LARGE SCALE GENOMIC DNA]</scope>
    <source>
        <strain evidence="2">Alpha-2009</strain>
        <tissue evidence="2">Whole body</tissue>
    </source>
</reference>
<dbReference type="EMBL" id="JADYXP020000014">
    <property type="protein sequence ID" value="KAL0110601.1"/>
    <property type="molecule type" value="Genomic_DNA"/>
</dbReference>
<proteinExistence type="predicted"/>
<sequence length="81" mass="9241">MVNSQHRSPRCRPRFHERPSADDVAAAQSPTPRDVLALTRLAARPESLTVPRDPPPQRYRPRQSRSPPATRFRPRKKPPAV</sequence>
<organism evidence="2 3">
    <name type="scientific">Cardiocondyla obscurior</name>
    <dbReference type="NCBI Taxonomy" id="286306"/>
    <lineage>
        <taxon>Eukaryota</taxon>
        <taxon>Metazoa</taxon>
        <taxon>Ecdysozoa</taxon>
        <taxon>Arthropoda</taxon>
        <taxon>Hexapoda</taxon>
        <taxon>Insecta</taxon>
        <taxon>Pterygota</taxon>
        <taxon>Neoptera</taxon>
        <taxon>Endopterygota</taxon>
        <taxon>Hymenoptera</taxon>
        <taxon>Apocrita</taxon>
        <taxon>Aculeata</taxon>
        <taxon>Formicoidea</taxon>
        <taxon>Formicidae</taxon>
        <taxon>Myrmicinae</taxon>
        <taxon>Cardiocondyla</taxon>
    </lineage>
</organism>
<gene>
    <name evidence="2" type="ORF">PUN28_013885</name>
</gene>
<dbReference type="Proteomes" id="UP001430953">
    <property type="component" value="Unassembled WGS sequence"/>
</dbReference>
<evidence type="ECO:0000313" key="2">
    <source>
        <dbReference type="EMBL" id="KAL0110601.1"/>
    </source>
</evidence>
<comment type="caution">
    <text evidence="2">The sequence shown here is derived from an EMBL/GenBank/DDBJ whole genome shotgun (WGS) entry which is preliminary data.</text>
</comment>
<evidence type="ECO:0000256" key="1">
    <source>
        <dbReference type="SAM" id="MobiDB-lite"/>
    </source>
</evidence>
<keyword evidence="3" id="KW-1185">Reference proteome</keyword>
<name>A0AAW2F3K4_9HYME</name>
<protein>
    <submittedName>
        <fullName evidence="2">Uncharacterized protein</fullName>
    </submittedName>
</protein>
<feature type="region of interest" description="Disordered" evidence="1">
    <location>
        <begin position="1"/>
        <end position="81"/>
    </location>
</feature>
<evidence type="ECO:0000313" key="3">
    <source>
        <dbReference type="Proteomes" id="UP001430953"/>
    </source>
</evidence>